<dbReference type="InterPro" id="IPR037525">
    <property type="entry name" value="Velvet_dom"/>
</dbReference>
<reference evidence="8 9" key="1">
    <citation type="journal article" date="2016" name="Genome Biol. Evol.">
        <title>Divergent and convergent evolution of fungal pathogenicity.</title>
        <authorList>
            <person name="Shang Y."/>
            <person name="Xiao G."/>
            <person name="Zheng P."/>
            <person name="Cen K."/>
            <person name="Zhan S."/>
            <person name="Wang C."/>
        </authorList>
    </citation>
    <scope>NUCLEOTIDE SEQUENCE [LARGE SCALE GENOMIC DNA]</scope>
    <source>
        <strain evidence="8 9">RCEF 2490</strain>
    </source>
</reference>
<dbReference type="PANTHER" id="PTHR33572">
    <property type="entry name" value="SPORE DEVELOPMENT REGULATOR VOSA"/>
    <property type="match status" value="1"/>
</dbReference>
<evidence type="ECO:0000256" key="1">
    <source>
        <dbReference type="ARBA" id="ARBA00004123"/>
    </source>
</evidence>
<dbReference type="Pfam" id="PF11754">
    <property type="entry name" value="Velvet"/>
    <property type="match status" value="2"/>
</dbReference>
<keyword evidence="5" id="KW-0539">Nucleus</keyword>
<evidence type="ECO:0000313" key="8">
    <source>
        <dbReference type="EMBL" id="KZZ96835.1"/>
    </source>
</evidence>
<dbReference type="EMBL" id="AZGY01000007">
    <property type="protein sequence ID" value="KZZ96835.1"/>
    <property type="molecule type" value="Genomic_DNA"/>
</dbReference>
<sequence>MATDVSNCLDLPFMHTPSHHQSAQAVPYLGGGELPLIAEEIPLHQAKYYGDSQRQLILRQAPMHARVAVGKEKDRKPIDPPPIVQLVDKRTDGKSGLYDSPYLFMTSSLVPENFDEEAKGPELPSNYLVGSLASSIHRLRDTDNVEGGFFVFGDLSVKQEGRYRLRFSLYERDQTTPSFYFIGELITNVFTVFPAKLFPGMADSTALTRTFSDQGVKVRLRKDSSTMAARKRSRQANDTSANAASLDRQPKRTSYDREMPPLGNYSLSDMGHMDSMAATSTLVTTASHNPNLFAAAGPLSTSRSAGLDLHMPTNGYYFGGPQYY</sequence>
<keyword evidence="2" id="KW-0749">Sporulation</keyword>
<organism evidence="8 9">
    <name type="scientific">Moelleriella libera RCEF 2490</name>
    <dbReference type="NCBI Taxonomy" id="1081109"/>
    <lineage>
        <taxon>Eukaryota</taxon>
        <taxon>Fungi</taxon>
        <taxon>Dikarya</taxon>
        <taxon>Ascomycota</taxon>
        <taxon>Pezizomycotina</taxon>
        <taxon>Sordariomycetes</taxon>
        <taxon>Hypocreomycetidae</taxon>
        <taxon>Hypocreales</taxon>
        <taxon>Clavicipitaceae</taxon>
        <taxon>Moelleriella</taxon>
    </lineage>
</organism>
<dbReference type="Proteomes" id="UP000078544">
    <property type="component" value="Unassembled WGS sequence"/>
</dbReference>
<dbReference type="OrthoDB" id="3056235at2759"/>
<dbReference type="PROSITE" id="PS51821">
    <property type="entry name" value="VELVET"/>
    <property type="match status" value="1"/>
</dbReference>
<evidence type="ECO:0000256" key="4">
    <source>
        <dbReference type="ARBA" id="ARBA00023163"/>
    </source>
</evidence>
<evidence type="ECO:0000256" key="3">
    <source>
        <dbReference type="ARBA" id="ARBA00023015"/>
    </source>
</evidence>
<dbReference type="Gene3D" id="2.60.40.3960">
    <property type="entry name" value="Velvet domain"/>
    <property type="match status" value="1"/>
</dbReference>
<feature type="domain" description="Velvet" evidence="7">
    <location>
        <begin position="50"/>
        <end position="221"/>
    </location>
</feature>
<dbReference type="GO" id="GO:0005634">
    <property type="term" value="C:nucleus"/>
    <property type="evidence" value="ECO:0007669"/>
    <property type="project" value="UniProtKB-SubCell"/>
</dbReference>
<evidence type="ECO:0000256" key="2">
    <source>
        <dbReference type="ARBA" id="ARBA00022969"/>
    </source>
</evidence>
<keyword evidence="4" id="KW-0804">Transcription</keyword>
<dbReference type="InterPro" id="IPR021740">
    <property type="entry name" value="Velvet"/>
</dbReference>
<dbReference type="GO" id="GO:0030435">
    <property type="term" value="P:sporulation resulting in formation of a cellular spore"/>
    <property type="evidence" value="ECO:0007669"/>
    <property type="project" value="UniProtKB-KW"/>
</dbReference>
<accession>A0A168CNS3</accession>
<feature type="region of interest" description="Disordered" evidence="6">
    <location>
        <begin position="222"/>
        <end position="259"/>
    </location>
</feature>
<evidence type="ECO:0000313" key="9">
    <source>
        <dbReference type="Proteomes" id="UP000078544"/>
    </source>
</evidence>
<comment type="caution">
    <text evidence="8">The sequence shown here is derived from an EMBL/GenBank/DDBJ whole genome shotgun (WGS) entry which is preliminary data.</text>
</comment>
<protein>
    <submittedName>
        <fullName evidence="8">VosA</fullName>
    </submittedName>
</protein>
<gene>
    <name evidence="8" type="ORF">AAL_04064</name>
</gene>
<keyword evidence="3" id="KW-0805">Transcription regulation</keyword>
<evidence type="ECO:0000256" key="5">
    <source>
        <dbReference type="ARBA" id="ARBA00023242"/>
    </source>
</evidence>
<evidence type="ECO:0000259" key="7">
    <source>
        <dbReference type="PROSITE" id="PS51821"/>
    </source>
</evidence>
<proteinExistence type="predicted"/>
<dbReference type="PANTHER" id="PTHR33572:SF18">
    <property type="entry name" value="SPORE DEVELOPMENT REGULATOR VOSA"/>
    <property type="match status" value="1"/>
</dbReference>
<dbReference type="STRING" id="1081109.A0A168CNS3"/>
<dbReference type="InterPro" id="IPR038491">
    <property type="entry name" value="Velvet_dom_sf"/>
</dbReference>
<comment type="subcellular location">
    <subcellularLocation>
        <location evidence="1">Nucleus</location>
    </subcellularLocation>
</comment>
<name>A0A168CNS3_9HYPO</name>
<dbReference type="AlphaFoldDB" id="A0A168CNS3"/>
<feature type="compositionally biased region" description="Basic and acidic residues" evidence="6">
    <location>
        <begin position="248"/>
        <end position="259"/>
    </location>
</feature>
<keyword evidence="9" id="KW-1185">Reference proteome</keyword>
<evidence type="ECO:0000256" key="6">
    <source>
        <dbReference type="SAM" id="MobiDB-lite"/>
    </source>
</evidence>